<evidence type="ECO:0000256" key="1">
    <source>
        <dbReference type="SAM" id="MobiDB-lite"/>
    </source>
</evidence>
<dbReference type="Proteomes" id="UP000620124">
    <property type="component" value="Unassembled WGS sequence"/>
</dbReference>
<dbReference type="SUPFAM" id="SSF54695">
    <property type="entry name" value="POZ domain"/>
    <property type="match status" value="1"/>
</dbReference>
<dbReference type="AlphaFoldDB" id="A0A8H6Z1F0"/>
<proteinExistence type="predicted"/>
<feature type="domain" description="BTB" evidence="2">
    <location>
        <begin position="33"/>
        <end position="106"/>
    </location>
</feature>
<sequence>MAPDASEPQSTPTMASDPVPNVQRDKIHYHPTGDCIIRVQNTLFKIHKFHLVHNSTVFADMFNLPSGGQQEEGLSDDSPIILGSLSAADFRFVLKYMYAGAMSMQIDSIPLSALREIIAVAEFADKYEMMDLNKWALSYISRRVFVFVPPGDKGKVPLMSLPEPDLAALHGLYRRIDVEVGTEYQDLIMDAWISRIETNTLPITTALHAAEARRGALVAAFHWSTCSVFLLGTAPSLWHGITSEK</sequence>
<keyword evidence="4" id="KW-1185">Reference proteome</keyword>
<feature type="region of interest" description="Disordered" evidence="1">
    <location>
        <begin position="1"/>
        <end position="22"/>
    </location>
</feature>
<dbReference type="PROSITE" id="PS50097">
    <property type="entry name" value="BTB"/>
    <property type="match status" value="1"/>
</dbReference>
<dbReference type="EMBL" id="JACAZI010000002">
    <property type="protein sequence ID" value="KAF7368626.1"/>
    <property type="molecule type" value="Genomic_DNA"/>
</dbReference>
<dbReference type="OrthoDB" id="3157337at2759"/>
<accession>A0A8H6Z1F0</accession>
<comment type="caution">
    <text evidence="3">The sequence shown here is derived from an EMBL/GenBank/DDBJ whole genome shotgun (WGS) entry which is preliminary data.</text>
</comment>
<dbReference type="Gene3D" id="3.30.710.10">
    <property type="entry name" value="Potassium Channel Kv1.1, Chain A"/>
    <property type="match status" value="1"/>
</dbReference>
<dbReference type="CDD" id="cd18186">
    <property type="entry name" value="BTB_POZ_ZBTB_KLHL-like"/>
    <property type="match status" value="1"/>
</dbReference>
<evidence type="ECO:0000259" key="2">
    <source>
        <dbReference type="PROSITE" id="PS50097"/>
    </source>
</evidence>
<dbReference type="InterPro" id="IPR000210">
    <property type="entry name" value="BTB/POZ_dom"/>
</dbReference>
<protein>
    <submittedName>
        <fullName evidence="3">BTB domain-containing protein</fullName>
    </submittedName>
</protein>
<dbReference type="InterPro" id="IPR011333">
    <property type="entry name" value="SKP1/BTB/POZ_sf"/>
</dbReference>
<reference evidence="3" key="1">
    <citation type="submission" date="2020-05" db="EMBL/GenBank/DDBJ databases">
        <title>Mycena genomes resolve the evolution of fungal bioluminescence.</title>
        <authorList>
            <person name="Tsai I.J."/>
        </authorList>
    </citation>
    <scope>NUCLEOTIDE SEQUENCE</scope>
    <source>
        <strain evidence="3">CCC161011</strain>
    </source>
</reference>
<dbReference type="SMART" id="SM00225">
    <property type="entry name" value="BTB"/>
    <property type="match status" value="1"/>
</dbReference>
<organism evidence="3 4">
    <name type="scientific">Mycena venus</name>
    <dbReference type="NCBI Taxonomy" id="2733690"/>
    <lineage>
        <taxon>Eukaryota</taxon>
        <taxon>Fungi</taxon>
        <taxon>Dikarya</taxon>
        <taxon>Basidiomycota</taxon>
        <taxon>Agaricomycotina</taxon>
        <taxon>Agaricomycetes</taxon>
        <taxon>Agaricomycetidae</taxon>
        <taxon>Agaricales</taxon>
        <taxon>Marasmiineae</taxon>
        <taxon>Mycenaceae</taxon>
        <taxon>Mycena</taxon>
    </lineage>
</organism>
<name>A0A8H6Z1F0_9AGAR</name>
<dbReference type="Pfam" id="PF00651">
    <property type="entry name" value="BTB"/>
    <property type="match status" value="1"/>
</dbReference>
<gene>
    <name evidence="3" type="ORF">MVEN_00186600</name>
</gene>
<evidence type="ECO:0000313" key="3">
    <source>
        <dbReference type="EMBL" id="KAF7368626.1"/>
    </source>
</evidence>
<evidence type="ECO:0000313" key="4">
    <source>
        <dbReference type="Proteomes" id="UP000620124"/>
    </source>
</evidence>